<dbReference type="InterPro" id="IPR003593">
    <property type="entry name" value="AAA+_ATPase"/>
</dbReference>
<comment type="subcellular location">
    <subcellularLocation>
        <location evidence="1">Cell membrane</location>
        <topology evidence="1">Multi-pass membrane protein</topology>
    </subcellularLocation>
</comment>
<evidence type="ECO:0000259" key="9">
    <source>
        <dbReference type="PROSITE" id="PS50929"/>
    </source>
</evidence>
<protein>
    <submittedName>
        <fullName evidence="10">ATP-binding cassette domain-containing protein</fullName>
    </submittedName>
</protein>
<comment type="caution">
    <text evidence="10">The sequence shown here is derived from an EMBL/GenBank/DDBJ whole genome shotgun (WGS) entry which is preliminary data.</text>
</comment>
<evidence type="ECO:0000256" key="6">
    <source>
        <dbReference type="ARBA" id="ARBA00023136"/>
    </source>
</evidence>
<dbReference type="Proteomes" id="UP001569151">
    <property type="component" value="Unassembled WGS sequence"/>
</dbReference>
<dbReference type="PROSITE" id="PS00211">
    <property type="entry name" value="ABC_TRANSPORTER_1"/>
    <property type="match status" value="1"/>
</dbReference>
<dbReference type="PROSITE" id="PS51257">
    <property type="entry name" value="PROKAR_LIPOPROTEIN"/>
    <property type="match status" value="1"/>
</dbReference>
<evidence type="ECO:0000313" key="11">
    <source>
        <dbReference type="Proteomes" id="UP001569151"/>
    </source>
</evidence>
<dbReference type="EMBL" id="JBGOOS010000014">
    <property type="protein sequence ID" value="MEZ8209397.1"/>
    <property type="molecule type" value="Genomic_DNA"/>
</dbReference>
<evidence type="ECO:0000256" key="4">
    <source>
        <dbReference type="ARBA" id="ARBA00022840"/>
    </source>
</evidence>
<dbReference type="Pfam" id="PF00664">
    <property type="entry name" value="ABC_membrane"/>
    <property type="match status" value="1"/>
</dbReference>
<keyword evidence="6 7" id="KW-0472">Membrane</keyword>
<dbReference type="PANTHER" id="PTHR24221">
    <property type="entry name" value="ATP-BINDING CASSETTE SUB-FAMILY B"/>
    <property type="match status" value="1"/>
</dbReference>
<keyword evidence="4 10" id="KW-0067">ATP-binding</keyword>
<accession>A0ABV4MIJ1</accession>
<dbReference type="InterPro" id="IPR017871">
    <property type="entry name" value="ABC_transporter-like_CS"/>
</dbReference>
<dbReference type="InterPro" id="IPR003439">
    <property type="entry name" value="ABC_transporter-like_ATP-bd"/>
</dbReference>
<dbReference type="PANTHER" id="PTHR24221:SF654">
    <property type="entry name" value="ATP-BINDING CASSETTE SUB-FAMILY B MEMBER 6"/>
    <property type="match status" value="1"/>
</dbReference>
<dbReference type="InterPro" id="IPR027417">
    <property type="entry name" value="P-loop_NTPase"/>
</dbReference>
<keyword evidence="3" id="KW-0547">Nucleotide-binding</keyword>
<feature type="transmembrane region" description="Helical" evidence="7">
    <location>
        <begin position="124"/>
        <end position="145"/>
    </location>
</feature>
<reference evidence="10 11" key="1">
    <citation type="submission" date="2024-06" db="EMBL/GenBank/DDBJ databases">
        <authorList>
            <person name="Steensen K."/>
            <person name="Seneca J."/>
            <person name="Bartlau N."/>
            <person name="Yu A.X."/>
            <person name="Polz M.F."/>
        </authorList>
    </citation>
    <scope>NUCLEOTIDE SEQUENCE [LARGE SCALE GENOMIC DNA]</scope>
    <source>
        <strain evidence="10 11">1F146</strain>
    </source>
</reference>
<dbReference type="SUPFAM" id="SSF52540">
    <property type="entry name" value="P-loop containing nucleoside triphosphate hydrolases"/>
    <property type="match status" value="1"/>
</dbReference>
<keyword evidence="5 7" id="KW-1133">Transmembrane helix</keyword>
<feature type="transmembrane region" description="Helical" evidence="7">
    <location>
        <begin position="151"/>
        <end position="171"/>
    </location>
</feature>
<dbReference type="InterPro" id="IPR011527">
    <property type="entry name" value="ABC1_TM_dom"/>
</dbReference>
<feature type="domain" description="ABC transmembrane type-1" evidence="9">
    <location>
        <begin position="20"/>
        <end position="292"/>
    </location>
</feature>
<keyword evidence="11" id="KW-1185">Reference proteome</keyword>
<evidence type="ECO:0000256" key="2">
    <source>
        <dbReference type="ARBA" id="ARBA00022692"/>
    </source>
</evidence>
<evidence type="ECO:0000256" key="7">
    <source>
        <dbReference type="SAM" id="Phobius"/>
    </source>
</evidence>
<dbReference type="InterPro" id="IPR036640">
    <property type="entry name" value="ABC1_TM_sf"/>
</dbReference>
<dbReference type="SMART" id="SM00382">
    <property type="entry name" value="AAA"/>
    <property type="match status" value="1"/>
</dbReference>
<feature type="transmembrane region" description="Helical" evidence="7">
    <location>
        <begin position="51"/>
        <end position="76"/>
    </location>
</feature>
<dbReference type="Gene3D" id="3.40.50.300">
    <property type="entry name" value="P-loop containing nucleotide triphosphate hydrolases"/>
    <property type="match status" value="1"/>
</dbReference>
<keyword evidence="2 7" id="KW-0812">Transmembrane</keyword>
<organism evidence="10 11">
    <name type="scientific">Vibrio bivalvicida</name>
    <dbReference type="NCBI Taxonomy" id="1276888"/>
    <lineage>
        <taxon>Bacteria</taxon>
        <taxon>Pseudomonadati</taxon>
        <taxon>Pseudomonadota</taxon>
        <taxon>Gammaproteobacteria</taxon>
        <taxon>Vibrionales</taxon>
        <taxon>Vibrionaceae</taxon>
        <taxon>Vibrio</taxon>
        <taxon>Vibrio oreintalis group</taxon>
    </lineage>
</organism>
<feature type="transmembrane region" description="Helical" evidence="7">
    <location>
        <begin position="235"/>
        <end position="254"/>
    </location>
</feature>
<dbReference type="Pfam" id="PF00005">
    <property type="entry name" value="ABC_tran"/>
    <property type="match status" value="1"/>
</dbReference>
<feature type="transmembrane region" description="Helical" evidence="7">
    <location>
        <begin position="12"/>
        <end position="31"/>
    </location>
</feature>
<dbReference type="Gene3D" id="1.20.1560.10">
    <property type="entry name" value="ABC transporter type 1, transmembrane domain"/>
    <property type="match status" value="1"/>
</dbReference>
<evidence type="ECO:0000256" key="3">
    <source>
        <dbReference type="ARBA" id="ARBA00022741"/>
    </source>
</evidence>
<dbReference type="RefSeq" id="WP_371719046.1">
    <property type="nucleotide sequence ID" value="NZ_JBGOOF010000016.1"/>
</dbReference>
<evidence type="ECO:0000259" key="8">
    <source>
        <dbReference type="PROSITE" id="PS50893"/>
    </source>
</evidence>
<dbReference type="PROSITE" id="PS50929">
    <property type="entry name" value="ABC_TM1F"/>
    <property type="match status" value="1"/>
</dbReference>
<dbReference type="InterPro" id="IPR039421">
    <property type="entry name" value="Type_1_exporter"/>
</dbReference>
<name>A0ABV4MIJ1_9VIBR</name>
<sequence length="527" mass="59803">MLLDIKPNLRLFSLLAIISLVSCFSLLYPVMTKVLIDNVFPSRNDELFVKIAIFLIAFVFFRHFLNLIQDLFFLIFRQSLEKNKVCKYMNWVLFSSNNDDMGIGETIGKVTSFMSSFQYNFVEFVYFFCYSVLVAILSCLIMFIIDTQLLVIVLTFMGLHLANYFLFAKNLGSLSGKILDQQYRLNGALHTVISLFAHIKVYKLEGKFLDDSNKQITNYFKFGFHRDIASLLQELFQDVLIFLCYVAVIFYLYIGYLNEKFTSGDFILCFFVLQLCFEPVYRFAATSKQLSELQKMSDNLRTCDDAVSAAIPTAKVNSVILSELSYHDSSGNLLIDSLSYRFDVGNLYVLQGPSGCGKTTLIRLMSGNLHPSSGTLTFESDTLRFSKVSCCYLPQKYTPFKATITDNVSLFSNSPDIANVRLCIDKGGMGGTFASSDLDTVLMPQSLSGGERMKLGMATMLYHDSNVYLLDEVFSNLDHDSALDLLHQLNHLKKDSIIIIVSHNSYVREFADYIIDLPSVRRGSRQC</sequence>
<evidence type="ECO:0000313" key="10">
    <source>
        <dbReference type="EMBL" id="MEZ8209397.1"/>
    </source>
</evidence>
<evidence type="ECO:0000256" key="1">
    <source>
        <dbReference type="ARBA" id="ARBA00004651"/>
    </source>
</evidence>
<gene>
    <name evidence="10" type="ORF">ACED39_11460</name>
</gene>
<evidence type="ECO:0000256" key="5">
    <source>
        <dbReference type="ARBA" id="ARBA00022989"/>
    </source>
</evidence>
<dbReference type="SUPFAM" id="SSF90123">
    <property type="entry name" value="ABC transporter transmembrane region"/>
    <property type="match status" value="1"/>
</dbReference>
<feature type="domain" description="ABC transporter" evidence="8">
    <location>
        <begin position="319"/>
        <end position="526"/>
    </location>
</feature>
<proteinExistence type="predicted"/>
<dbReference type="GO" id="GO:0005524">
    <property type="term" value="F:ATP binding"/>
    <property type="evidence" value="ECO:0007669"/>
    <property type="project" value="UniProtKB-KW"/>
</dbReference>
<dbReference type="PROSITE" id="PS50893">
    <property type="entry name" value="ABC_TRANSPORTER_2"/>
    <property type="match status" value="1"/>
</dbReference>